<sequence>MVKLLGLFLMFISAYCLEQGGLDLGLVQAFFIGLFMFFSEALIAHVSFVQREKVRAKYRRR</sequence>
<reference evidence="2" key="1">
    <citation type="journal article" date="2021" name="Genome Biol. Evol.">
        <title>Continental-Scale Gene Flow Prevents Allopatric Divergence of Pelagic Freshwater Bacteria.</title>
        <authorList>
            <person name="Hoetzinger M."/>
            <person name="Pitt A."/>
            <person name="Huemer A."/>
            <person name="Hahn M.W."/>
        </authorList>
    </citation>
    <scope>NUCLEOTIDE SEQUENCE</scope>
    <source>
        <strain evidence="2">AP-YLGG-20-G6</strain>
    </source>
</reference>
<dbReference type="AlphaFoldDB" id="A0AAE3CH75"/>
<dbReference type="Proteomes" id="UP000762271">
    <property type="component" value="Unassembled WGS sequence"/>
</dbReference>
<feature type="transmembrane region" description="Helical" evidence="1">
    <location>
        <begin position="26"/>
        <end position="49"/>
    </location>
</feature>
<evidence type="ECO:0000256" key="1">
    <source>
        <dbReference type="SAM" id="Phobius"/>
    </source>
</evidence>
<gene>
    <name evidence="2" type="ORF">G6693_03010</name>
</gene>
<name>A0AAE3CH75_9BURK</name>
<accession>A0AAE3CH75</accession>
<keyword evidence="1" id="KW-0812">Transmembrane</keyword>
<dbReference type="EMBL" id="JAANGI010000001">
    <property type="protein sequence ID" value="MBT8590895.1"/>
    <property type="molecule type" value="Genomic_DNA"/>
</dbReference>
<protein>
    <submittedName>
        <fullName evidence="2">Uncharacterized protein</fullName>
    </submittedName>
</protein>
<proteinExistence type="predicted"/>
<evidence type="ECO:0000313" key="3">
    <source>
        <dbReference type="Proteomes" id="UP000762271"/>
    </source>
</evidence>
<organism evidence="2 3">
    <name type="scientific">Polynucleobacter paneuropaeus</name>
    <dbReference type="NCBI Taxonomy" id="2527775"/>
    <lineage>
        <taxon>Bacteria</taxon>
        <taxon>Pseudomonadati</taxon>
        <taxon>Pseudomonadota</taxon>
        <taxon>Betaproteobacteria</taxon>
        <taxon>Burkholderiales</taxon>
        <taxon>Burkholderiaceae</taxon>
        <taxon>Polynucleobacter</taxon>
    </lineage>
</organism>
<evidence type="ECO:0000313" key="2">
    <source>
        <dbReference type="EMBL" id="MBT8590895.1"/>
    </source>
</evidence>
<keyword evidence="1" id="KW-0472">Membrane</keyword>
<dbReference type="RefSeq" id="WP_215310583.1">
    <property type="nucleotide sequence ID" value="NZ_JAANHV010000001.1"/>
</dbReference>
<comment type="caution">
    <text evidence="2">The sequence shown here is derived from an EMBL/GenBank/DDBJ whole genome shotgun (WGS) entry which is preliminary data.</text>
</comment>
<keyword evidence="1" id="KW-1133">Transmembrane helix</keyword>